<evidence type="ECO:0000256" key="1">
    <source>
        <dbReference type="ARBA" id="ARBA00001968"/>
    </source>
</evidence>
<evidence type="ECO:0000256" key="3">
    <source>
        <dbReference type="ARBA" id="ARBA00006958"/>
    </source>
</evidence>
<keyword evidence="6" id="KW-0378">Hydrolase</keyword>
<dbReference type="PANTHER" id="PTHR22930">
    <property type="match status" value="1"/>
</dbReference>
<accession>A0AAV8X1V7</accession>
<evidence type="ECO:0000256" key="6">
    <source>
        <dbReference type="ARBA" id="ARBA00022801"/>
    </source>
</evidence>
<evidence type="ECO:0000256" key="2">
    <source>
        <dbReference type="ARBA" id="ARBA00004123"/>
    </source>
</evidence>
<dbReference type="GO" id="GO:0046872">
    <property type="term" value="F:metal ion binding"/>
    <property type="evidence" value="ECO:0007669"/>
    <property type="project" value="UniProtKB-KW"/>
</dbReference>
<proteinExistence type="inferred from homology"/>
<dbReference type="InterPro" id="IPR045249">
    <property type="entry name" value="HARBI1-like"/>
</dbReference>
<evidence type="ECO:0000259" key="8">
    <source>
        <dbReference type="Pfam" id="PF13359"/>
    </source>
</evidence>
<comment type="similarity">
    <text evidence="3">Belongs to the HARBI1 family.</text>
</comment>
<evidence type="ECO:0000313" key="9">
    <source>
        <dbReference type="EMBL" id="KAJ8932904.1"/>
    </source>
</evidence>
<dbReference type="Pfam" id="PF13359">
    <property type="entry name" value="DDE_Tnp_4"/>
    <property type="match status" value="1"/>
</dbReference>
<evidence type="ECO:0000256" key="7">
    <source>
        <dbReference type="ARBA" id="ARBA00023242"/>
    </source>
</evidence>
<feature type="domain" description="DDE Tnp4" evidence="8">
    <location>
        <begin position="64"/>
        <end position="222"/>
    </location>
</feature>
<reference evidence="9" key="1">
    <citation type="journal article" date="2023" name="Insect Mol. Biol.">
        <title>Genome sequencing provides insights into the evolution of gene families encoding plant cell wall-degrading enzymes in longhorned beetles.</title>
        <authorList>
            <person name="Shin N.R."/>
            <person name="Okamura Y."/>
            <person name="Kirsch R."/>
            <person name="Pauchet Y."/>
        </authorList>
    </citation>
    <scope>NUCLEOTIDE SEQUENCE</scope>
    <source>
        <strain evidence="9">RBIC_L_NR</strain>
    </source>
</reference>
<dbReference type="GO" id="GO:0004518">
    <property type="term" value="F:nuclease activity"/>
    <property type="evidence" value="ECO:0007669"/>
    <property type="project" value="UniProtKB-KW"/>
</dbReference>
<comment type="caution">
    <text evidence="9">The sequence shown here is derived from an EMBL/GenBank/DDBJ whole genome shotgun (WGS) entry which is preliminary data.</text>
</comment>
<gene>
    <name evidence="9" type="ORF">NQ314_014348</name>
</gene>
<evidence type="ECO:0000256" key="5">
    <source>
        <dbReference type="ARBA" id="ARBA00022723"/>
    </source>
</evidence>
<protein>
    <recommendedName>
        <fullName evidence="8">DDE Tnp4 domain-containing protein</fullName>
    </recommendedName>
</protein>
<comment type="cofactor">
    <cofactor evidence="1">
        <name>a divalent metal cation</name>
        <dbReference type="ChEBI" id="CHEBI:60240"/>
    </cofactor>
</comment>
<dbReference type="EMBL" id="JANEYF010003952">
    <property type="protein sequence ID" value="KAJ8932904.1"/>
    <property type="molecule type" value="Genomic_DNA"/>
</dbReference>
<keyword evidence="10" id="KW-1185">Reference proteome</keyword>
<keyword evidence="4" id="KW-0540">Nuclease</keyword>
<evidence type="ECO:0000256" key="4">
    <source>
        <dbReference type="ARBA" id="ARBA00022722"/>
    </source>
</evidence>
<evidence type="ECO:0000313" key="10">
    <source>
        <dbReference type="Proteomes" id="UP001162156"/>
    </source>
</evidence>
<name>A0AAV8X1V7_9CUCU</name>
<keyword evidence="5" id="KW-0479">Metal-binding</keyword>
<dbReference type="InterPro" id="IPR027806">
    <property type="entry name" value="HARBI1_dom"/>
</dbReference>
<organism evidence="9 10">
    <name type="scientific">Rhamnusium bicolor</name>
    <dbReference type="NCBI Taxonomy" id="1586634"/>
    <lineage>
        <taxon>Eukaryota</taxon>
        <taxon>Metazoa</taxon>
        <taxon>Ecdysozoa</taxon>
        <taxon>Arthropoda</taxon>
        <taxon>Hexapoda</taxon>
        <taxon>Insecta</taxon>
        <taxon>Pterygota</taxon>
        <taxon>Neoptera</taxon>
        <taxon>Endopterygota</taxon>
        <taxon>Coleoptera</taxon>
        <taxon>Polyphaga</taxon>
        <taxon>Cucujiformia</taxon>
        <taxon>Chrysomeloidea</taxon>
        <taxon>Cerambycidae</taxon>
        <taxon>Lepturinae</taxon>
        <taxon>Rhagiini</taxon>
        <taxon>Rhamnusium</taxon>
    </lineage>
</organism>
<comment type="subcellular location">
    <subcellularLocation>
        <location evidence="2">Nucleus</location>
    </subcellularLocation>
</comment>
<dbReference type="GO" id="GO:0005634">
    <property type="term" value="C:nucleus"/>
    <property type="evidence" value="ECO:0007669"/>
    <property type="project" value="UniProtKB-SubCell"/>
</dbReference>
<dbReference type="AlphaFoldDB" id="A0AAV8X1V7"/>
<dbReference type="Proteomes" id="UP001162156">
    <property type="component" value="Unassembled WGS sequence"/>
</dbReference>
<keyword evidence="7" id="KW-0539">Nucleus</keyword>
<dbReference type="PANTHER" id="PTHR22930:SF85">
    <property type="entry name" value="GH03217P-RELATED"/>
    <property type="match status" value="1"/>
</dbReference>
<dbReference type="GO" id="GO:0016787">
    <property type="term" value="F:hydrolase activity"/>
    <property type="evidence" value="ECO:0007669"/>
    <property type="project" value="UniProtKB-KW"/>
</dbReference>
<sequence length="265" mass="30599">MTRFSRCDRFNVANSTTCVLINEVCEYIHFLSSRIIRWPTECESQIVAKNFFKLCGIPDTIGAIDCCHINITVPAGQHDSYLDRKFNYSVVLQGICTSKKLYTNIFVGFPGAAHDSRISTINHVLKESYLNKCIEETGEERFFYVKYHLIGDSAYPCKTWLLHLTGLSRVKLRYNIKLGSTRVKIENSFALLVDRWRILNFVNVYSIQKVVRIIRACCVLHNYCLLKCDVMDDVNQQVLGYNDPIIYEPEDHAGLIKRDQIPRLI</sequence>